<feature type="region of interest" description="Disordered" evidence="1">
    <location>
        <begin position="146"/>
        <end position="167"/>
    </location>
</feature>
<evidence type="ECO:0000313" key="5">
    <source>
        <dbReference type="Proteomes" id="UP001159641"/>
    </source>
</evidence>
<dbReference type="PANTHER" id="PTHR47219:SF25">
    <property type="entry name" value="RAB-GAP TBC DOMAIN-CONTAINING PROTEIN"/>
    <property type="match status" value="1"/>
</dbReference>
<evidence type="ECO:0000313" key="3">
    <source>
        <dbReference type="EMBL" id="KAJ8775892.1"/>
    </source>
</evidence>
<dbReference type="AlphaFoldDB" id="A0AB34GLY7"/>
<gene>
    <name evidence="3" type="ORF">J1605_001247</name>
    <name evidence="4" type="ORF">J1605_012622</name>
</gene>
<dbReference type="EMBL" id="JAIQCJ010002217">
    <property type="protein sequence ID" value="KAJ8779419.1"/>
    <property type="molecule type" value="Genomic_DNA"/>
</dbReference>
<organism evidence="4 5">
    <name type="scientific">Eschrichtius robustus</name>
    <name type="common">California gray whale</name>
    <name type="synonym">Eschrichtius gibbosus</name>
    <dbReference type="NCBI Taxonomy" id="9764"/>
    <lineage>
        <taxon>Eukaryota</taxon>
        <taxon>Metazoa</taxon>
        <taxon>Chordata</taxon>
        <taxon>Craniata</taxon>
        <taxon>Vertebrata</taxon>
        <taxon>Euteleostomi</taxon>
        <taxon>Mammalia</taxon>
        <taxon>Eutheria</taxon>
        <taxon>Laurasiatheria</taxon>
        <taxon>Artiodactyla</taxon>
        <taxon>Whippomorpha</taxon>
        <taxon>Cetacea</taxon>
        <taxon>Mysticeti</taxon>
        <taxon>Eschrichtiidae</taxon>
        <taxon>Eschrichtius</taxon>
    </lineage>
</organism>
<dbReference type="Gene3D" id="1.10.8.270">
    <property type="entry name" value="putative rabgap domain of human tbc1 domain family member 14 like domains"/>
    <property type="match status" value="1"/>
</dbReference>
<keyword evidence="5" id="KW-1185">Reference proteome</keyword>
<protein>
    <recommendedName>
        <fullName evidence="2">Rab-GAP TBC domain-containing protein</fullName>
    </recommendedName>
</protein>
<reference evidence="4 5" key="1">
    <citation type="submission" date="2022-11" db="EMBL/GenBank/DDBJ databases">
        <title>Whole genome sequence of Eschrichtius robustus ER-17-0199.</title>
        <authorList>
            <person name="Bruniche-Olsen A."/>
            <person name="Black A.N."/>
            <person name="Fields C.J."/>
            <person name="Walden K."/>
            <person name="Dewoody J.A."/>
        </authorList>
    </citation>
    <scope>NUCLEOTIDE SEQUENCE [LARGE SCALE GENOMIC DNA]</scope>
    <source>
        <strain evidence="4">ER-17-0199</strain>
        <tissue evidence="4">Blubber</tissue>
    </source>
</reference>
<dbReference type="InterPro" id="IPR050302">
    <property type="entry name" value="Rab_GAP_TBC_domain"/>
</dbReference>
<feature type="domain" description="Rab-GAP TBC" evidence="2">
    <location>
        <begin position="7"/>
        <end position="50"/>
    </location>
</feature>
<dbReference type="Proteomes" id="UP001159641">
    <property type="component" value="Unassembled WGS sequence"/>
</dbReference>
<dbReference type="InterPro" id="IPR035969">
    <property type="entry name" value="Rab-GAP_TBC_sf"/>
</dbReference>
<accession>A0AB34GLY7</accession>
<evidence type="ECO:0000256" key="1">
    <source>
        <dbReference type="SAM" id="MobiDB-lite"/>
    </source>
</evidence>
<dbReference type="InterPro" id="IPR000195">
    <property type="entry name" value="Rab-GAP-TBC_dom"/>
</dbReference>
<dbReference type="GO" id="GO:0005096">
    <property type="term" value="F:GTPase activator activity"/>
    <property type="evidence" value="ECO:0007669"/>
    <property type="project" value="TreeGrafter"/>
</dbReference>
<dbReference type="PANTHER" id="PTHR47219">
    <property type="entry name" value="RAB GTPASE-ACTIVATING PROTEIN 1-LIKE"/>
    <property type="match status" value="1"/>
</dbReference>
<name>A0AB34GLY7_ESCRO</name>
<comment type="caution">
    <text evidence="4">The sequence shown here is derived from an EMBL/GenBank/DDBJ whole genome shotgun (WGS) entry which is preliminary data.</text>
</comment>
<feature type="region of interest" description="Disordered" evidence="1">
    <location>
        <begin position="61"/>
        <end position="94"/>
    </location>
</feature>
<dbReference type="EMBL" id="JAIQCJ010002561">
    <property type="protein sequence ID" value="KAJ8775892.1"/>
    <property type="molecule type" value="Genomic_DNA"/>
</dbReference>
<dbReference type="Pfam" id="PF00566">
    <property type="entry name" value="RabGAP-TBC"/>
    <property type="match status" value="1"/>
</dbReference>
<sequence>MHVWVLQEVGYCRGMSQVVAVLPMFLSEEDAFWALVWLTTDEKHAMHGMCLPWTAGCASRPGVSMQSSPGSGAGGTPAQSISPSAKGTGSPHCPVGPGATAVGLGLVQTTLPSLLVLLPHARTPFPPAPSDPTVQMKPRQVHQLLCPQPGCPAQETAKHSAVTPRPP</sequence>
<feature type="compositionally biased region" description="Low complexity" evidence="1">
    <location>
        <begin position="66"/>
        <end position="80"/>
    </location>
</feature>
<dbReference type="GO" id="GO:0031267">
    <property type="term" value="F:small GTPase binding"/>
    <property type="evidence" value="ECO:0007669"/>
    <property type="project" value="TreeGrafter"/>
</dbReference>
<evidence type="ECO:0000259" key="2">
    <source>
        <dbReference type="Pfam" id="PF00566"/>
    </source>
</evidence>
<dbReference type="SUPFAM" id="SSF47923">
    <property type="entry name" value="Ypt/Rab-GAP domain of gyp1p"/>
    <property type="match status" value="1"/>
</dbReference>
<evidence type="ECO:0000313" key="4">
    <source>
        <dbReference type="EMBL" id="KAJ8779419.1"/>
    </source>
</evidence>
<proteinExistence type="predicted"/>